<sequence>MKQENTNSFLSIVFISILGFSTFMILLFIFEFKDNYQIIKHEKEFKKIKVKIDSTKTSSTRSGTNSSSSSSTTFYFKNGSLNNQDIKGVILNHQSYEQEIYEYMAKHQDSLHIWYLDNVISKFAYEDQKKINISEEIENNNKMKIFFFVYIISLLVYIKFRNKI</sequence>
<dbReference type="EMBL" id="JBHLYW010000022">
    <property type="protein sequence ID" value="MFC0079262.1"/>
    <property type="molecule type" value="Genomic_DNA"/>
</dbReference>
<comment type="caution">
    <text evidence="2">The sequence shown here is derived from an EMBL/GenBank/DDBJ whole genome shotgun (WGS) entry which is preliminary data.</text>
</comment>
<gene>
    <name evidence="2" type="ORF">ACFFLS_19600</name>
</gene>
<evidence type="ECO:0000313" key="3">
    <source>
        <dbReference type="Proteomes" id="UP001589734"/>
    </source>
</evidence>
<dbReference type="Proteomes" id="UP001589734">
    <property type="component" value="Unassembled WGS sequence"/>
</dbReference>
<proteinExistence type="predicted"/>
<reference evidence="2 3" key="1">
    <citation type="submission" date="2024-09" db="EMBL/GenBank/DDBJ databases">
        <authorList>
            <person name="Sun Q."/>
            <person name="Mori K."/>
        </authorList>
    </citation>
    <scope>NUCLEOTIDE SEQUENCE [LARGE SCALE GENOMIC DNA]</scope>
    <source>
        <strain evidence="2 3">CGMCC 1.12926</strain>
    </source>
</reference>
<protein>
    <submittedName>
        <fullName evidence="2">Uncharacterized protein</fullName>
    </submittedName>
</protein>
<name>A0ABV6BX62_9FLAO</name>
<evidence type="ECO:0000313" key="2">
    <source>
        <dbReference type="EMBL" id="MFC0079262.1"/>
    </source>
</evidence>
<keyword evidence="1" id="KW-0472">Membrane</keyword>
<dbReference type="RefSeq" id="WP_379686799.1">
    <property type="nucleotide sequence ID" value="NZ_JBHLYW010000022.1"/>
</dbReference>
<keyword evidence="1" id="KW-0812">Transmembrane</keyword>
<keyword evidence="3" id="KW-1185">Reference proteome</keyword>
<feature type="transmembrane region" description="Helical" evidence="1">
    <location>
        <begin position="143"/>
        <end position="160"/>
    </location>
</feature>
<organism evidence="2 3">
    <name type="scientific">Flavobacterium procerum</name>
    <dbReference type="NCBI Taxonomy" id="1455569"/>
    <lineage>
        <taxon>Bacteria</taxon>
        <taxon>Pseudomonadati</taxon>
        <taxon>Bacteroidota</taxon>
        <taxon>Flavobacteriia</taxon>
        <taxon>Flavobacteriales</taxon>
        <taxon>Flavobacteriaceae</taxon>
        <taxon>Flavobacterium</taxon>
    </lineage>
</organism>
<accession>A0ABV6BX62</accession>
<feature type="transmembrane region" description="Helical" evidence="1">
    <location>
        <begin position="12"/>
        <end position="30"/>
    </location>
</feature>
<evidence type="ECO:0000256" key="1">
    <source>
        <dbReference type="SAM" id="Phobius"/>
    </source>
</evidence>
<keyword evidence="1" id="KW-1133">Transmembrane helix</keyword>